<evidence type="ECO:0000256" key="1">
    <source>
        <dbReference type="ARBA" id="ARBA00023015"/>
    </source>
</evidence>
<sequence length="100" mass="10824">MLAEKRVDLLLRACAAVQTVDPELAGLLRDTFDLSPPAALPGLTTREGQIAALAAAGLSNLAISRRLVISVRTVECHLARVYHKLGVRSRRQLPEHVYAA</sequence>
<name>A0ABS4T6K9_9PSEU</name>
<keyword evidence="6" id="KW-1185">Reference proteome</keyword>
<keyword evidence="3" id="KW-0804">Transcription</keyword>
<dbReference type="Proteomes" id="UP001519332">
    <property type="component" value="Unassembled WGS sequence"/>
</dbReference>
<dbReference type="PANTHER" id="PTHR44688">
    <property type="entry name" value="DNA-BINDING TRANSCRIPTIONAL ACTIVATOR DEVR_DOSR"/>
    <property type="match status" value="1"/>
</dbReference>
<dbReference type="InterPro" id="IPR000792">
    <property type="entry name" value="Tscrpt_reg_LuxR_C"/>
</dbReference>
<evidence type="ECO:0000256" key="2">
    <source>
        <dbReference type="ARBA" id="ARBA00023125"/>
    </source>
</evidence>
<dbReference type="EMBL" id="JAGINW010000001">
    <property type="protein sequence ID" value="MBP2320055.1"/>
    <property type="molecule type" value="Genomic_DNA"/>
</dbReference>
<evidence type="ECO:0000259" key="4">
    <source>
        <dbReference type="PROSITE" id="PS50043"/>
    </source>
</evidence>
<dbReference type="Pfam" id="PF00196">
    <property type="entry name" value="GerE"/>
    <property type="match status" value="1"/>
</dbReference>
<organism evidence="5 6">
    <name type="scientific">Kibdelosporangium banguiense</name>
    <dbReference type="NCBI Taxonomy" id="1365924"/>
    <lineage>
        <taxon>Bacteria</taxon>
        <taxon>Bacillati</taxon>
        <taxon>Actinomycetota</taxon>
        <taxon>Actinomycetes</taxon>
        <taxon>Pseudonocardiales</taxon>
        <taxon>Pseudonocardiaceae</taxon>
        <taxon>Kibdelosporangium</taxon>
    </lineage>
</organism>
<dbReference type="PRINTS" id="PR00038">
    <property type="entry name" value="HTHLUXR"/>
</dbReference>
<dbReference type="RefSeq" id="WP_209633850.1">
    <property type="nucleotide sequence ID" value="NZ_JAGINW010000001.1"/>
</dbReference>
<protein>
    <submittedName>
        <fullName evidence="5">DNA-binding NarL/FixJ family response regulator</fullName>
    </submittedName>
</protein>
<dbReference type="PANTHER" id="PTHR44688:SF16">
    <property type="entry name" value="DNA-BINDING TRANSCRIPTIONAL ACTIVATOR DEVR_DOSR"/>
    <property type="match status" value="1"/>
</dbReference>
<dbReference type="SUPFAM" id="SSF46894">
    <property type="entry name" value="C-terminal effector domain of the bipartite response regulators"/>
    <property type="match status" value="1"/>
</dbReference>
<keyword evidence="2 5" id="KW-0238">DNA-binding</keyword>
<dbReference type="GO" id="GO:0003677">
    <property type="term" value="F:DNA binding"/>
    <property type="evidence" value="ECO:0007669"/>
    <property type="project" value="UniProtKB-KW"/>
</dbReference>
<dbReference type="PROSITE" id="PS50043">
    <property type="entry name" value="HTH_LUXR_2"/>
    <property type="match status" value="1"/>
</dbReference>
<accession>A0ABS4T6K9</accession>
<dbReference type="InterPro" id="IPR036388">
    <property type="entry name" value="WH-like_DNA-bd_sf"/>
</dbReference>
<dbReference type="PROSITE" id="PS00622">
    <property type="entry name" value="HTH_LUXR_1"/>
    <property type="match status" value="1"/>
</dbReference>
<keyword evidence="1" id="KW-0805">Transcription regulation</keyword>
<dbReference type="SMART" id="SM00421">
    <property type="entry name" value="HTH_LUXR"/>
    <property type="match status" value="1"/>
</dbReference>
<reference evidence="5 6" key="1">
    <citation type="submission" date="2021-03" db="EMBL/GenBank/DDBJ databases">
        <title>Sequencing the genomes of 1000 actinobacteria strains.</title>
        <authorList>
            <person name="Klenk H.-P."/>
        </authorList>
    </citation>
    <scope>NUCLEOTIDE SEQUENCE [LARGE SCALE GENOMIC DNA]</scope>
    <source>
        <strain evidence="5 6">DSM 46670</strain>
    </source>
</reference>
<dbReference type="CDD" id="cd06170">
    <property type="entry name" value="LuxR_C_like"/>
    <property type="match status" value="1"/>
</dbReference>
<dbReference type="InterPro" id="IPR016032">
    <property type="entry name" value="Sig_transdc_resp-reg_C-effctor"/>
</dbReference>
<evidence type="ECO:0000313" key="6">
    <source>
        <dbReference type="Proteomes" id="UP001519332"/>
    </source>
</evidence>
<dbReference type="Gene3D" id="1.10.10.10">
    <property type="entry name" value="Winged helix-like DNA-binding domain superfamily/Winged helix DNA-binding domain"/>
    <property type="match status" value="1"/>
</dbReference>
<evidence type="ECO:0000313" key="5">
    <source>
        <dbReference type="EMBL" id="MBP2320055.1"/>
    </source>
</evidence>
<evidence type="ECO:0000256" key="3">
    <source>
        <dbReference type="ARBA" id="ARBA00023163"/>
    </source>
</evidence>
<feature type="domain" description="HTH luxR-type" evidence="4">
    <location>
        <begin position="36"/>
        <end position="100"/>
    </location>
</feature>
<gene>
    <name evidence="5" type="ORF">JOF56_000440</name>
</gene>
<proteinExistence type="predicted"/>
<comment type="caution">
    <text evidence="5">The sequence shown here is derived from an EMBL/GenBank/DDBJ whole genome shotgun (WGS) entry which is preliminary data.</text>
</comment>